<name>K1SE83_9ZZZZ</name>
<proteinExistence type="predicted"/>
<keyword evidence="2" id="KW-0413">Isomerase</keyword>
<dbReference type="EMBL" id="AJWY01010320">
    <property type="protein sequence ID" value="EKC55863.1"/>
    <property type="molecule type" value="Genomic_DNA"/>
</dbReference>
<sequence>MQENLVIVESPAKAKTIEKFLGKDFVVKSSFGHIRDLSKKDLGVNLDKDYEPVYEIPSD</sequence>
<dbReference type="AlphaFoldDB" id="K1SE83"/>
<evidence type="ECO:0000313" key="2">
    <source>
        <dbReference type="EMBL" id="EKC55863.1"/>
    </source>
</evidence>
<dbReference type="InterPro" id="IPR000380">
    <property type="entry name" value="Topo_IA"/>
</dbReference>
<dbReference type="GO" id="GO:0003917">
    <property type="term" value="F:DNA topoisomerase type I (single strand cut, ATP-independent) activity"/>
    <property type="evidence" value="ECO:0007669"/>
    <property type="project" value="InterPro"/>
</dbReference>
<dbReference type="PANTHER" id="PTHR42785">
    <property type="entry name" value="DNA TOPOISOMERASE, TYPE IA, CORE"/>
    <property type="match status" value="1"/>
</dbReference>
<dbReference type="GO" id="GO:0003677">
    <property type="term" value="F:DNA binding"/>
    <property type="evidence" value="ECO:0007669"/>
    <property type="project" value="InterPro"/>
</dbReference>
<comment type="caution">
    <text evidence="2">The sequence shown here is derived from an EMBL/GenBank/DDBJ whole genome shotgun (WGS) entry which is preliminary data.</text>
</comment>
<dbReference type="GO" id="GO:0006265">
    <property type="term" value="P:DNA topological change"/>
    <property type="evidence" value="ECO:0007669"/>
    <property type="project" value="InterPro"/>
</dbReference>
<feature type="domain" description="Toprim" evidence="1">
    <location>
        <begin position="3"/>
        <end position="59"/>
    </location>
</feature>
<dbReference type="PROSITE" id="PS50880">
    <property type="entry name" value="TOPRIM"/>
    <property type="match status" value="1"/>
</dbReference>
<dbReference type="Gene3D" id="3.40.50.140">
    <property type="match status" value="1"/>
</dbReference>
<dbReference type="InterPro" id="IPR023405">
    <property type="entry name" value="Topo_IA_core_domain"/>
</dbReference>
<dbReference type="SUPFAM" id="SSF56712">
    <property type="entry name" value="Prokaryotic type I DNA topoisomerase"/>
    <property type="match status" value="1"/>
</dbReference>
<dbReference type="Pfam" id="PF01751">
    <property type="entry name" value="Toprim"/>
    <property type="match status" value="1"/>
</dbReference>
<accession>K1SE83</accession>
<dbReference type="InterPro" id="IPR006171">
    <property type="entry name" value="TOPRIM_dom"/>
</dbReference>
<feature type="non-terminal residue" evidence="2">
    <location>
        <position position="59"/>
    </location>
</feature>
<gene>
    <name evidence="2" type="ORF">LEA_15128</name>
</gene>
<organism evidence="2">
    <name type="scientific">human gut metagenome</name>
    <dbReference type="NCBI Taxonomy" id="408170"/>
    <lineage>
        <taxon>unclassified sequences</taxon>
        <taxon>metagenomes</taxon>
        <taxon>organismal metagenomes</taxon>
    </lineage>
</organism>
<evidence type="ECO:0000259" key="1">
    <source>
        <dbReference type="PROSITE" id="PS50880"/>
    </source>
</evidence>
<protein>
    <submittedName>
        <fullName evidence="2">DNA topoisomerase I</fullName>
    </submittedName>
</protein>
<dbReference type="PANTHER" id="PTHR42785:SF1">
    <property type="entry name" value="DNA TOPOISOMERASE"/>
    <property type="match status" value="1"/>
</dbReference>
<reference evidence="2" key="1">
    <citation type="journal article" date="2013" name="Environ. Microbiol.">
        <title>Microbiota from the distal guts of lean and obese adolescents exhibit partial functional redundancy besides clear differences in community structure.</title>
        <authorList>
            <person name="Ferrer M."/>
            <person name="Ruiz A."/>
            <person name="Lanza F."/>
            <person name="Haange S.B."/>
            <person name="Oberbach A."/>
            <person name="Till H."/>
            <person name="Bargiela R."/>
            <person name="Campoy C."/>
            <person name="Segura M.T."/>
            <person name="Richter M."/>
            <person name="von Bergen M."/>
            <person name="Seifert J."/>
            <person name="Suarez A."/>
        </authorList>
    </citation>
    <scope>NUCLEOTIDE SEQUENCE</scope>
</reference>